<reference evidence="2" key="1">
    <citation type="submission" date="2020-12" db="EMBL/GenBank/DDBJ databases">
        <title>WGS assembly of Carya illinoinensis cv. Pawnee.</title>
        <authorList>
            <person name="Platts A."/>
            <person name="Shu S."/>
            <person name="Wright S."/>
            <person name="Barry K."/>
            <person name="Edger P."/>
            <person name="Pires J.C."/>
            <person name="Schmutz J."/>
        </authorList>
    </citation>
    <scope>NUCLEOTIDE SEQUENCE</scope>
    <source>
        <tissue evidence="2">Leaf</tissue>
    </source>
</reference>
<feature type="signal peptide" evidence="1">
    <location>
        <begin position="1"/>
        <end position="22"/>
    </location>
</feature>
<proteinExistence type="predicted"/>
<gene>
    <name evidence="2" type="ORF">CIPAW_12G134200</name>
</gene>
<accession>A0A8T1NWZ9</accession>
<dbReference type="AlphaFoldDB" id="A0A8T1NWZ9"/>
<evidence type="ECO:0000313" key="2">
    <source>
        <dbReference type="EMBL" id="KAG6634678.1"/>
    </source>
</evidence>
<evidence type="ECO:0000256" key="1">
    <source>
        <dbReference type="SAM" id="SignalP"/>
    </source>
</evidence>
<organism evidence="2 3">
    <name type="scientific">Carya illinoinensis</name>
    <name type="common">Pecan</name>
    <dbReference type="NCBI Taxonomy" id="32201"/>
    <lineage>
        <taxon>Eukaryota</taxon>
        <taxon>Viridiplantae</taxon>
        <taxon>Streptophyta</taxon>
        <taxon>Embryophyta</taxon>
        <taxon>Tracheophyta</taxon>
        <taxon>Spermatophyta</taxon>
        <taxon>Magnoliopsida</taxon>
        <taxon>eudicotyledons</taxon>
        <taxon>Gunneridae</taxon>
        <taxon>Pentapetalae</taxon>
        <taxon>rosids</taxon>
        <taxon>fabids</taxon>
        <taxon>Fagales</taxon>
        <taxon>Juglandaceae</taxon>
        <taxon>Carya</taxon>
    </lineage>
</organism>
<comment type="caution">
    <text evidence="2">The sequence shown here is derived from an EMBL/GenBank/DDBJ whole genome shotgun (WGS) entry which is preliminary data.</text>
</comment>
<protein>
    <submittedName>
        <fullName evidence="2">Uncharacterized protein</fullName>
    </submittedName>
</protein>
<keyword evidence="1" id="KW-0732">Signal</keyword>
<name>A0A8T1NWZ9_CARIL</name>
<sequence>MLKIRQLFNTAILFVWFPVSMSDNRDNIKDSPKKAENPGAKFHFDNLKLRNRKLNNDS</sequence>
<dbReference type="Proteomes" id="UP000811609">
    <property type="component" value="Chromosome 12"/>
</dbReference>
<feature type="chain" id="PRO_5035771338" evidence="1">
    <location>
        <begin position="23"/>
        <end position="58"/>
    </location>
</feature>
<keyword evidence="3" id="KW-1185">Reference proteome</keyword>
<evidence type="ECO:0000313" key="3">
    <source>
        <dbReference type="Proteomes" id="UP000811609"/>
    </source>
</evidence>
<dbReference type="EMBL" id="CM031820">
    <property type="protein sequence ID" value="KAG6634678.1"/>
    <property type="molecule type" value="Genomic_DNA"/>
</dbReference>